<comment type="caution">
    <text evidence="2">The sequence shown here is derived from an EMBL/GenBank/DDBJ whole genome shotgun (WGS) entry which is preliminary data.</text>
</comment>
<dbReference type="AlphaFoldDB" id="A0A9D1D2U4"/>
<sequence>MDDFERKWKMMRDYLFAEATGTEPRPFSSGRTLFGIKSEAEQKMERFAREIEEEQLRKLREDAARDAKGQAEETEAKAGAGTQEHVL</sequence>
<organism evidence="2 3">
    <name type="scientific">Candidatus Aveggerthella stercoripullorum</name>
    <dbReference type="NCBI Taxonomy" id="2840688"/>
    <lineage>
        <taxon>Bacteria</taxon>
        <taxon>Bacillati</taxon>
        <taxon>Actinomycetota</taxon>
        <taxon>Coriobacteriia</taxon>
        <taxon>Eggerthellales</taxon>
        <taxon>Eggerthellaceae</taxon>
        <taxon>Eggerthellaceae incertae sedis</taxon>
        <taxon>Candidatus Aveggerthella</taxon>
    </lineage>
</organism>
<evidence type="ECO:0000313" key="2">
    <source>
        <dbReference type="EMBL" id="HIR01248.1"/>
    </source>
</evidence>
<dbReference type="EMBL" id="DVGB01000039">
    <property type="protein sequence ID" value="HIR01248.1"/>
    <property type="molecule type" value="Genomic_DNA"/>
</dbReference>
<name>A0A9D1D2U4_9ACTN</name>
<evidence type="ECO:0000313" key="3">
    <source>
        <dbReference type="Proteomes" id="UP000824261"/>
    </source>
</evidence>
<feature type="compositionally biased region" description="Basic and acidic residues" evidence="1">
    <location>
        <begin position="61"/>
        <end position="76"/>
    </location>
</feature>
<proteinExistence type="predicted"/>
<dbReference type="Proteomes" id="UP000824261">
    <property type="component" value="Unassembled WGS sequence"/>
</dbReference>
<evidence type="ECO:0000256" key="1">
    <source>
        <dbReference type="SAM" id="MobiDB-lite"/>
    </source>
</evidence>
<feature type="region of interest" description="Disordered" evidence="1">
    <location>
        <begin position="61"/>
        <end position="87"/>
    </location>
</feature>
<accession>A0A9D1D2U4</accession>
<feature type="compositionally biased region" description="Low complexity" evidence="1">
    <location>
        <begin position="77"/>
        <end position="87"/>
    </location>
</feature>
<gene>
    <name evidence="2" type="ORF">IAA69_03190</name>
</gene>
<protein>
    <submittedName>
        <fullName evidence="2">Uncharacterized protein</fullName>
    </submittedName>
</protein>
<reference evidence="2" key="2">
    <citation type="journal article" date="2021" name="PeerJ">
        <title>Extensive microbial diversity within the chicken gut microbiome revealed by metagenomics and culture.</title>
        <authorList>
            <person name="Gilroy R."/>
            <person name="Ravi A."/>
            <person name="Getino M."/>
            <person name="Pursley I."/>
            <person name="Horton D.L."/>
            <person name="Alikhan N.F."/>
            <person name="Baker D."/>
            <person name="Gharbi K."/>
            <person name="Hall N."/>
            <person name="Watson M."/>
            <person name="Adriaenssens E.M."/>
            <person name="Foster-Nyarko E."/>
            <person name="Jarju S."/>
            <person name="Secka A."/>
            <person name="Antonio M."/>
            <person name="Oren A."/>
            <person name="Chaudhuri R.R."/>
            <person name="La Ragione R."/>
            <person name="Hildebrand F."/>
            <person name="Pallen M.J."/>
        </authorList>
    </citation>
    <scope>NUCLEOTIDE SEQUENCE</scope>
    <source>
        <strain evidence="2">ChiGjej1B1-2707</strain>
    </source>
</reference>
<reference evidence="2" key="1">
    <citation type="submission" date="2020-10" db="EMBL/GenBank/DDBJ databases">
        <authorList>
            <person name="Gilroy R."/>
        </authorList>
    </citation>
    <scope>NUCLEOTIDE SEQUENCE</scope>
    <source>
        <strain evidence="2">ChiGjej1B1-2707</strain>
    </source>
</reference>